<comment type="caution">
    <text evidence="11">The sequence shown here is derived from an EMBL/GenBank/DDBJ whole genome shotgun (WGS) entry which is preliminary data.</text>
</comment>
<dbReference type="Pfam" id="PF01427">
    <property type="entry name" value="Peptidase_M15"/>
    <property type="match status" value="1"/>
</dbReference>
<feature type="binding site" evidence="9">
    <location>
        <position position="108"/>
    </location>
    <ligand>
        <name>Zn(2+)</name>
        <dbReference type="ChEBI" id="CHEBI:29105"/>
        <note>catalytic</note>
    </ligand>
</feature>
<protein>
    <recommendedName>
        <fullName evidence="9 10">D-alanyl-D-alanine dipeptidase</fullName>
        <shortName evidence="9 10">D-Ala-D-Ala dipeptidase</shortName>
        <ecNumber evidence="9 10">3.4.13.22</ecNumber>
    </recommendedName>
</protein>
<dbReference type="GO" id="GO:0160237">
    <property type="term" value="F:D-Ala-D-Ala dipeptidase activity"/>
    <property type="evidence" value="ECO:0007669"/>
    <property type="project" value="UniProtKB-EC"/>
</dbReference>
<dbReference type="SUPFAM" id="SSF55166">
    <property type="entry name" value="Hedgehog/DD-peptidase"/>
    <property type="match status" value="1"/>
</dbReference>
<keyword evidence="4 9" id="KW-0378">Hydrolase</keyword>
<evidence type="ECO:0000313" key="12">
    <source>
        <dbReference type="Proteomes" id="UP000295706"/>
    </source>
</evidence>
<evidence type="ECO:0000256" key="5">
    <source>
        <dbReference type="ARBA" id="ARBA00022833"/>
    </source>
</evidence>
<evidence type="ECO:0000256" key="3">
    <source>
        <dbReference type="ARBA" id="ARBA00022723"/>
    </source>
</evidence>
<dbReference type="EMBL" id="SMJU01000002">
    <property type="protein sequence ID" value="TDB68284.1"/>
    <property type="molecule type" value="Genomic_DNA"/>
</dbReference>
<dbReference type="InterPro" id="IPR000755">
    <property type="entry name" value="A_A_dipeptidase"/>
</dbReference>
<gene>
    <name evidence="11" type="ORF">EZE20_03770</name>
</gene>
<dbReference type="PANTHER" id="PTHR43126:SF2">
    <property type="entry name" value="D-ALANYL-D-ALANINE DIPEPTIDASE"/>
    <property type="match status" value="1"/>
</dbReference>
<evidence type="ECO:0000256" key="2">
    <source>
        <dbReference type="ARBA" id="ARBA00022670"/>
    </source>
</evidence>
<keyword evidence="5 9" id="KW-0862">Zinc</keyword>
<evidence type="ECO:0000313" key="11">
    <source>
        <dbReference type="EMBL" id="TDB68284.1"/>
    </source>
</evidence>
<comment type="function">
    <text evidence="9 10">Catalyzes hydrolysis of the D-alanyl-D-alanine dipeptide.</text>
</comment>
<feature type="binding site" evidence="9">
    <location>
        <position position="182"/>
    </location>
    <ligand>
        <name>Zn(2+)</name>
        <dbReference type="ChEBI" id="CHEBI:29105"/>
        <note>catalytic</note>
    </ligand>
</feature>
<dbReference type="GO" id="GO:0008270">
    <property type="term" value="F:zinc ion binding"/>
    <property type="evidence" value="ECO:0007669"/>
    <property type="project" value="UniProtKB-UniRule"/>
</dbReference>
<dbReference type="GO" id="GO:0006508">
    <property type="term" value="P:proteolysis"/>
    <property type="evidence" value="ECO:0007669"/>
    <property type="project" value="UniProtKB-KW"/>
</dbReference>
<dbReference type="PANTHER" id="PTHR43126">
    <property type="entry name" value="D-ALANYL-D-ALANINE DIPEPTIDASE"/>
    <property type="match status" value="1"/>
</dbReference>
<proteinExistence type="inferred from homology"/>
<evidence type="ECO:0000256" key="10">
    <source>
        <dbReference type="PIRNR" id="PIRNR026671"/>
    </source>
</evidence>
<dbReference type="PIRSF" id="PIRSF026671">
    <property type="entry name" value="AA_dipeptidase"/>
    <property type="match status" value="1"/>
</dbReference>
<reference evidence="11 12" key="1">
    <citation type="submission" date="2019-02" db="EMBL/GenBank/DDBJ databases">
        <title>Arundinibacter roseus gen. nov., sp. nov., a new member of the family Cytophagaceae.</title>
        <authorList>
            <person name="Szuroczki S."/>
            <person name="Khayer B."/>
            <person name="Sproer C."/>
            <person name="Toumi M."/>
            <person name="Szabo A."/>
            <person name="Felfoldi T."/>
            <person name="Schumann P."/>
            <person name="Toth E."/>
        </authorList>
    </citation>
    <scope>NUCLEOTIDE SEQUENCE [LARGE SCALE GENOMIC DNA]</scope>
    <source>
        <strain evidence="11 12">DMA-k-7a</strain>
    </source>
</reference>
<evidence type="ECO:0000256" key="7">
    <source>
        <dbReference type="ARBA" id="ARBA00023049"/>
    </source>
</evidence>
<dbReference type="InterPro" id="IPR009045">
    <property type="entry name" value="Zn_M74/Hedgehog-like"/>
</dbReference>
<dbReference type="HAMAP" id="MF_01924">
    <property type="entry name" value="A_A_dipeptidase"/>
    <property type="match status" value="1"/>
</dbReference>
<evidence type="ECO:0000256" key="6">
    <source>
        <dbReference type="ARBA" id="ARBA00022997"/>
    </source>
</evidence>
<organism evidence="11 12">
    <name type="scientific">Arundinibacter roseus</name>
    <dbReference type="NCBI Taxonomy" id="2070510"/>
    <lineage>
        <taxon>Bacteria</taxon>
        <taxon>Pseudomonadati</taxon>
        <taxon>Bacteroidota</taxon>
        <taxon>Cytophagia</taxon>
        <taxon>Cytophagales</taxon>
        <taxon>Spirosomataceae</taxon>
        <taxon>Arundinibacter</taxon>
    </lineage>
</organism>
<comment type="similarity">
    <text evidence="9 10">Belongs to the peptidase M15D family.</text>
</comment>
<keyword evidence="2 9" id="KW-0645">Protease</keyword>
<comment type="catalytic activity">
    <reaction evidence="1 9 10">
        <text>D-alanyl-D-alanine + H2O = 2 D-alanine</text>
        <dbReference type="Rhea" id="RHEA:20661"/>
        <dbReference type="ChEBI" id="CHEBI:15377"/>
        <dbReference type="ChEBI" id="CHEBI:57416"/>
        <dbReference type="ChEBI" id="CHEBI:57822"/>
        <dbReference type="EC" id="3.4.13.22"/>
    </reaction>
</comment>
<dbReference type="OrthoDB" id="9801430at2"/>
<evidence type="ECO:0000256" key="8">
    <source>
        <dbReference type="ARBA" id="ARBA00023316"/>
    </source>
</evidence>
<keyword evidence="3 9" id="KW-0479">Metal-binding</keyword>
<accession>A0A4R4KJ39</accession>
<name>A0A4R4KJ39_9BACT</name>
<evidence type="ECO:0000256" key="4">
    <source>
        <dbReference type="ARBA" id="ARBA00022801"/>
    </source>
</evidence>
<dbReference type="AlphaFoldDB" id="A0A4R4KJ39"/>
<dbReference type="GO" id="GO:0071555">
    <property type="term" value="P:cell wall organization"/>
    <property type="evidence" value="ECO:0007669"/>
    <property type="project" value="UniProtKB-KW"/>
</dbReference>
<dbReference type="EC" id="3.4.13.22" evidence="9 10"/>
<evidence type="ECO:0000256" key="1">
    <source>
        <dbReference type="ARBA" id="ARBA00001362"/>
    </source>
</evidence>
<feature type="active site" description="Proton donor/acceptor" evidence="9">
    <location>
        <position position="179"/>
    </location>
</feature>
<dbReference type="CDD" id="cd14840">
    <property type="entry name" value="D-Ala-D-Ala_dipeptidase_Aad"/>
    <property type="match status" value="1"/>
</dbReference>
<keyword evidence="7 9" id="KW-0482">Metalloprotease</keyword>
<feature type="site" description="Transition state stabilizer" evidence="9">
    <location>
        <position position="73"/>
    </location>
</feature>
<evidence type="ECO:0000256" key="9">
    <source>
        <dbReference type="HAMAP-Rule" id="MF_01924"/>
    </source>
</evidence>
<sequence>MIKQGLVDIQKLDPTLLVDLKYSTTDNFVKKDVYGELEKAYLQPDIARKLLRAHSLLKTSHPDLRLLVYDAARPNSVQYILWDALDGLRIPEKQKPQYVANPAVGSIHNFGCAIDLTVATTKGAPLDMGTPYDFFGPLAYPRMEQQMLNQGKLTRQQVANRAILRKAMTQAGFTVNTTEWWHFDGMSRAQAKARYGIIK</sequence>
<dbReference type="Proteomes" id="UP000295706">
    <property type="component" value="Unassembled WGS sequence"/>
</dbReference>
<dbReference type="GO" id="GO:0008237">
    <property type="term" value="F:metallopeptidase activity"/>
    <property type="evidence" value="ECO:0007669"/>
    <property type="project" value="UniProtKB-KW"/>
</dbReference>
<keyword evidence="12" id="KW-1185">Reference proteome</keyword>
<keyword evidence="6 9" id="KW-0224">Dipeptidase</keyword>
<keyword evidence="8 10" id="KW-0961">Cell wall biogenesis/degradation</keyword>
<feature type="binding site" evidence="9">
    <location>
        <position position="115"/>
    </location>
    <ligand>
        <name>Zn(2+)</name>
        <dbReference type="ChEBI" id="CHEBI:29105"/>
        <note>catalytic</note>
    </ligand>
</feature>
<dbReference type="Gene3D" id="3.30.1380.10">
    <property type="match status" value="1"/>
</dbReference>
<comment type="cofactor">
    <cofactor evidence="9">
        <name>Zn(2+)</name>
        <dbReference type="ChEBI" id="CHEBI:29105"/>
    </cofactor>
    <text evidence="9">Binds 1 zinc ion per subunit.</text>
</comment>